<dbReference type="Proteomes" id="UP000715781">
    <property type="component" value="Unassembled WGS sequence"/>
</dbReference>
<protein>
    <recommendedName>
        <fullName evidence="4">Outer membrane protein beta-barrel domain-containing protein</fullName>
    </recommendedName>
</protein>
<evidence type="ECO:0008006" key="4">
    <source>
        <dbReference type="Google" id="ProtNLM"/>
    </source>
</evidence>
<organism evidence="2 3">
    <name type="scientific">Mojavia pulchra JT2-VF2</name>
    <dbReference type="NCBI Taxonomy" id="287848"/>
    <lineage>
        <taxon>Bacteria</taxon>
        <taxon>Bacillati</taxon>
        <taxon>Cyanobacteriota</taxon>
        <taxon>Cyanophyceae</taxon>
        <taxon>Nostocales</taxon>
        <taxon>Nostocaceae</taxon>
    </lineage>
</organism>
<reference evidence="2" key="2">
    <citation type="journal article" date="2022" name="Microbiol. Resour. Announc.">
        <title>Metagenome Sequencing to Explore Phylogenomics of Terrestrial Cyanobacteria.</title>
        <authorList>
            <person name="Ward R.D."/>
            <person name="Stajich J.E."/>
            <person name="Johansen J.R."/>
            <person name="Huntemann M."/>
            <person name="Clum A."/>
            <person name="Foster B."/>
            <person name="Foster B."/>
            <person name="Roux S."/>
            <person name="Palaniappan K."/>
            <person name="Varghese N."/>
            <person name="Mukherjee S."/>
            <person name="Reddy T.B.K."/>
            <person name="Daum C."/>
            <person name="Copeland A."/>
            <person name="Chen I.A."/>
            <person name="Ivanova N.N."/>
            <person name="Kyrpides N.C."/>
            <person name="Shapiro N."/>
            <person name="Eloe-Fadrosh E.A."/>
            <person name="Pietrasiak N."/>
        </authorList>
    </citation>
    <scope>NUCLEOTIDE SEQUENCE</scope>
    <source>
        <strain evidence="2">JT2-VF2</strain>
    </source>
</reference>
<dbReference type="AlphaFoldDB" id="A0A951Q002"/>
<name>A0A951Q002_9NOST</name>
<evidence type="ECO:0000313" key="3">
    <source>
        <dbReference type="Proteomes" id="UP000715781"/>
    </source>
</evidence>
<dbReference type="SUPFAM" id="SSF56925">
    <property type="entry name" value="OMPA-like"/>
    <property type="match status" value="1"/>
</dbReference>
<gene>
    <name evidence="2" type="ORF">KME32_16280</name>
</gene>
<dbReference type="EMBL" id="JAHHHN010000008">
    <property type="protein sequence ID" value="MBW4562672.1"/>
    <property type="molecule type" value="Genomic_DNA"/>
</dbReference>
<reference evidence="2" key="1">
    <citation type="submission" date="2021-05" db="EMBL/GenBank/DDBJ databases">
        <authorList>
            <person name="Pietrasiak N."/>
            <person name="Ward R."/>
            <person name="Stajich J.E."/>
            <person name="Kurbessoian T."/>
        </authorList>
    </citation>
    <scope>NUCLEOTIDE SEQUENCE</scope>
    <source>
        <strain evidence="2">JT2-VF2</strain>
    </source>
</reference>
<feature type="signal peptide" evidence="1">
    <location>
        <begin position="1"/>
        <end position="30"/>
    </location>
</feature>
<proteinExistence type="predicted"/>
<dbReference type="InterPro" id="IPR011250">
    <property type="entry name" value="OMP/PagP_B-barrel"/>
</dbReference>
<feature type="chain" id="PRO_5036724964" description="Outer membrane protein beta-barrel domain-containing protein" evidence="1">
    <location>
        <begin position="31"/>
        <end position="277"/>
    </location>
</feature>
<evidence type="ECO:0000313" key="2">
    <source>
        <dbReference type="EMBL" id="MBW4562672.1"/>
    </source>
</evidence>
<accession>A0A951Q002</accession>
<evidence type="ECO:0000256" key="1">
    <source>
        <dbReference type="SAM" id="SignalP"/>
    </source>
</evidence>
<sequence length="277" mass="28616">MNTIFLRKAVFCLPTLATLAVLGNGFSAVAQTVDTSSNQQISETSATVVSPNQLSTEVEATSQNLPGGINQYSTLEKQFPNAAHQETASRIVTPIPGTVATSSVAFDSQYSEATSQQPTSQPSAPEVAQADIDLGRTTRGGRSYLGLAANIGLSGSDSGLADGNFAIISKVGITNALSVRPSAILGDNTVILVPLTYDFSFQQVADPFSEPLPIAPYVGVGAAFKTGDNSEAAFLVSGGVDFPLNSQFTATAAVNAGFFNNTDIGLLVGVGYNFTGF</sequence>
<keyword evidence="1" id="KW-0732">Signal</keyword>
<comment type="caution">
    <text evidence="2">The sequence shown here is derived from an EMBL/GenBank/DDBJ whole genome shotgun (WGS) entry which is preliminary data.</text>
</comment>